<reference evidence="1 2" key="1">
    <citation type="journal article" date="2023" name="G3 (Bethesda)">
        <title>A chromosome-level genome assembly of Zasmidium syzygii isolated from banana leaves.</title>
        <authorList>
            <person name="van Westerhoven A.C."/>
            <person name="Mehrabi R."/>
            <person name="Talebi R."/>
            <person name="Steentjes M.B.F."/>
            <person name="Corcolon B."/>
            <person name="Chong P.A."/>
            <person name="Kema G.H.J."/>
            <person name="Seidl M.F."/>
        </authorList>
    </citation>
    <scope>NUCLEOTIDE SEQUENCE [LARGE SCALE GENOMIC DNA]</scope>
    <source>
        <strain evidence="1 2">P124</strain>
    </source>
</reference>
<dbReference type="Proteomes" id="UP001305779">
    <property type="component" value="Unassembled WGS sequence"/>
</dbReference>
<gene>
    <name evidence="1" type="ORF">PRZ48_010348</name>
</gene>
<keyword evidence="2" id="KW-1185">Reference proteome</keyword>
<organism evidence="1 2">
    <name type="scientific">Zasmidium cellare</name>
    <name type="common">Wine cellar mold</name>
    <name type="synonym">Racodium cellare</name>
    <dbReference type="NCBI Taxonomy" id="395010"/>
    <lineage>
        <taxon>Eukaryota</taxon>
        <taxon>Fungi</taxon>
        <taxon>Dikarya</taxon>
        <taxon>Ascomycota</taxon>
        <taxon>Pezizomycotina</taxon>
        <taxon>Dothideomycetes</taxon>
        <taxon>Dothideomycetidae</taxon>
        <taxon>Mycosphaerellales</taxon>
        <taxon>Mycosphaerellaceae</taxon>
        <taxon>Zasmidium</taxon>
    </lineage>
</organism>
<comment type="caution">
    <text evidence="1">The sequence shown here is derived from an EMBL/GenBank/DDBJ whole genome shotgun (WGS) entry which is preliminary data.</text>
</comment>
<accession>A0ABR0E8Z0</accession>
<dbReference type="EMBL" id="JAXOVC010000008">
    <property type="protein sequence ID" value="KAK4497695.1"/>
    <property type="molecule type" value="Genomic_DNA"/>
</dbReference>
<evidence type="ECO:0000313" key="2">
    <source>
        <dbReference type="Proteomes" id="UP001305779"/>
    </source>
</evidence>
<proteinExistence type="predicted"/>
<name>A0ABR0E8Z0_ZASCE</name>
<protein>
    <submittedName>
        <fullName evidence="1">Uncharacterized protein</fullName>
    </submittedName>
</protein>
<evidence type="ECO:0000313" key="1">
    <source>
        <dbReference type="EMBL" id="KAK4497695.1"/>
    </source>
</evidence>
<sequence>MSGESLSGLRQQILANAQAIYYSAPNRFEYGMLDVLLFAHIVNDTIDGMDRSTLHFQAVLVDISPTIERGMRPLLRRGQRATKQEALEDLLDLLAYKAAYVCPHTNALLIG</sequence>